<organism evidence="8">
    <name type="scientific">Oikopleura dioica</name>
    <name type="common">Tunicate</name>
    <dbReference type="NCBI Taxonomy" id="34765"/>
    <lineage>
        <taxon>Eukaryota</taxon>
        <taxon>Metazoa</taxon>
        <taxon>Chordata</taxon>
        <taxon>Tunicata</taxon>
        <taxon>Appendicularia</taxon>
        <taxon>Copelata</taxon>
        <taxon>Oikopleuridae</taxon>
        <taxon>Oikopleura</taxon>
    </lineage>
</organism>
<dbReference type="GO" id="GO:0010970">
    <property type="term" value="P:transport along microtubule"/>
    <property type="evidence" value="ECO:0007669"/>
    <property type="project" value="TreeGrafter"/>
</dbReference>
<evidence type="ECO:0000256" key="4">
    <source>
        <dbReference type="ARBA" id="ARBA00022574"/>
    </source>
</evidence>
<keyword evidence="4" id="KW-0853">WD repeat</keyword>
<dbReference type="GO" id="GO:0045503">
    <property type="term" value="F:dynein light chain binding"/>
    <property type="evidence" value="ECO:0007669"/>
    <property type="project" value="TreeGrafter"/>
</dbReference>
<dbReference type="Proteomes" id="UP000001307">
    <property type="component" value="Unassembled WGS sequence"/>
</dbReference>
<evidence type="ECO:0000313" key="8">
    <source>
        <dbReference type="EMBL" id="CBY22793.1"/>
    </source>
</evidence>
<comment type="subcellular location">
    <subcellularLocation>
        <location evidence="1">Cytoplasm</location>
        <location evidence="1">Cytoskeleton</location>
    </subcellularLocation>
</comment>
<dbReference type="InterPro" id="IPR015943">
    <property type="entry name" value="WD40/YVTN_repeat-like_dom_sf"/>
</dbReference>
<evidence type="ECO:0000256" key="2">
    <source>
        <dbReference type="ARBA" id="ARBA00011059"/>
    </source>
</evidence>
<dbReference type="FunCoup" id="E4WYM9">
    <property type="interactions" value="179"/>
</dbReference>
<dbReference type="InterPro" id="IPR050687">
    <property type="entry name" value="Dynein_IC"/>
</dbReference>
<dbReference type="GO" id="GO:0045504">
    <property type="term" value="F:dynein heavy chain binding"/>
    <property type="evidence" value="ECO:0007669"/>
    <property type="project" value="TreeGrafter"/>
</dbReference>
<keyword evidence="6" id="KW-0206">Cytoskeleton</keyword>
<dbReference type="GO" id="GO:0005868">
    <property type="term" value="C:cytoplasmic dynein complex"/>
    <property type="evidence" value="ECO:0007669"/>
    <property type="project" value="InterPro"/>
</dbReference>
<keyword evidence="3" id="KW-0963">Cytoplasm</keyword>
<dbReference type="OrthoDB" id="4189at2759"/>
<dbReference type="PANTHER" id="PTHR12442:SF22">
    <property type="entry name" value="CYTOPLASMIC DYNEIN 1 INTERMEDIATE CHAIN-RELATED"/>
    <property type="match status" value="1"/>
</dbReference>
<evidence type="ECO:0000256" key="6">
    <source>
        <dbReference type="ARBA" id="ARBA00023212"/>
    </source>
</evidence>
<dbReference type="Gene3D" id="2.130.10.10">
    <property type="entry name" value="YVTN repeat-like/Quinoprotein amine dehydrogenase"/>
    <property type="match status" value="2"/>
</dbReference>
<comment type="similarity">
    <text evidence="2">Belongs to the dynein intermediate chain family.</text>
</comment>
<feature type="region of interest" description="Disordered" evidence="7">
    <location>
        <begin position="1"/>
        <end position="104"/>
    </location>
</feature>
<name>E4WYM9_OIKDI</name>
<dbReference type="Pfam" id="PF11540">
    <property type="entry name" value="Dynein_IC2"/>
    <property type="match status" value="1"/>
</dbReference>
<feature type="compositionally biased region" description="Low complexity" evidence="7">
    <location>
        <begin position="78"/>
        <end position="87"/>
    </location>
</feature>
<dbReference type="AlphaFoldDB" id="E4WYM9"/>
<feature type="compositionally biased region" description="Acidic residues" evidence="7">
    <location>
        <begin position="128"/>
        <end position="140"/>
    </location>
</feature>
<dbReference type="SMART" id="SM00320">
    <property type="entry name" value="WD40"/>
    <property type="match status" value="6"/>
</dbReference>
<proteinExistence type="inferred from homology"/>
<dbReference type="InterPro" id="IPR001680">
    <property type="entry name" value="WD40_rpt"/>
</dbReference>
<dbReference type="Pfam" id="PF00400">
    <property type="entry name" value="WD40"/>
    <property type="match status" value="1"/>
</dbReference>
<feature type="region of interest" description="Disordered" evidence="7">
    <location>
        <begin position="127"/>
        <end position="181"/>
    </location>
</feature>
<dbReference type="EMBL" id="FN653019">
    <property type="protein sequence ID" value="CBY22793.1"/>
    <property type="molecule type" value="Genomic_DNA"/>
</dbReference>
<dbReference type="InParanoid" id="E4WYM9"/>
<evidence type="ECO:0000313" key="9">
    <source>
        <dbReference type="Proteomes" id="UP000001307"/>
    </source>
</evidence>
<sequence length="613" mass="68591">MADRDLRKAELERKKAKLAEMRKEKQRKEEAKKSDKTVVEVKKSDLDQKRDETSMLLQNLGLPEAVPAEVPQNPPSPKSSTDTTTSESTDKPGKMRQPPKLTTTQVALHTIQPKELIVYAKETQTLVIEDDEEPDEEEALAEGQNKENYAPAESTTTAQIPEKREPKEKLPKRIYTDSEADRASNQPEFLAFFDRTTRIVERLLHDPNADSKYIFADYTGEVAEQTIQQQTDAVRESRVFYDEHWSRNRLCSSLDWSPQFSELLASSYLKNPASEVDPHGIALIWNSKLSKTAPEYVFHCQSPVTKVKFAKYHPNLLIGGTYSGQIVIWDNRTFKRTPVQRTKLGASAHTHPVYCIDVVGSQNAHNVISVSTDGKLCSWSLDMFSKPQECLELQAKANQKSVSVTALAFPGDSVNNFVVGSEDGIIYSGQRHANKKPGISDAYEKHGAMVTGLDCHRAQSKMDFSHLFLSSSFDWTVKLWSTKNDTPLHSFENFGAYVLDVGWSPIHPGLFAATDLTGRLSFWNMNVDTEVPIASSMVNNGSEGLNSLAWHQSGTMLATGSQNGRISLFELGETLAQPAVDESSRLNQTLTEIYARLEEQPAAKSNLTRKYDL</sequence>
<evidence type="ECO:0000256" key="1">
    <source>
        <dbReference type="ARBA" id="ARBA00004245"/>
    </source>
</evidence>
<keyword evidence="9" id="KW-1185">Reference proteome</keyword>
<reference evidence="8" key="1">
    <citation type="journal article" date="2010" name="Science">
        <title>Plasticity of animal genome architecture unmasked by rapid evolution of a pelagic tunicate.</title>
        <authorList>
            <person name="Denoeud F."/>
            <person name="Henriet S."/>
            <person name="Mungpakdee S."/>
            <person name="Aury J.M."/>
            <person name="Da Silva C."/>
            <person name="Brinkmann H."/>
            <person name="Mikhaleva J."/>
            <person name="Olsen L.C."/>
            <person name="Jubin C."/>
            <person name="Canestro C."/>
            <person name="Bouquet J.M."/>
            <person name="Danks G."/>
            <person name="Poulain J."/>
            <person name="Campsteijn C."/>
            <person name="Adamski M."/>
            <person name="Cross I."/>
            <person name="Yadetie F."/>
            <person name="Muffato M."/>
            <person name="Louis A."/>
            <person name="Butcher S."/>
            <person name="Tsagkogeorga G."/>
            <person name="Konrad A."/>
            <person name="Singh S."/>
            <person name="Jensen M.F."/>
            <person name="Cong E.H."/>
            <person name="Eikeseth-Otteraa H."/>
            <person name="Noel B."/>
            <person name="Anthouard V."/>
            <person name="Porcel B.M."/>
            <person name="Kachouri-Lafond R."/>
            <person name="Nishino A."/>
            <person name="Ugolini M."/>
            <person name="Chourrout P."/>
            <person name="Nishida H."/>
            <person name="Aasland R."/>
            <person name="Huzurbazar S."/>
            <person name="Westhof E."/>
            <person name="Delsuc F."/>
            <person name="Lehrach H."/>
            <person name="Reinhardt R."/>
            <person name="Weissenbach J."/>
            <person name="Roy S.W."/>
            <person name="Artiguenave F."/>
            <person name="Postlethwait J.H."/>
            <person name="Manak J.R."/>
            <person name="Thompson E.M."/>
            <person name="Jaillon O."/>
            <person name="Du Pasquier L."/>
            <person name="Boudinot P."/>
            <person name="Liberles D.A."/>
            <person name="Volff J.N."/>
            <person name="Philippe H."/>
            <person name="Lenhard B."/>
            <person name="Roest Crollius H."/>
            <person name="Wincker P."/>
            <person name="Chourrout D."/>
        </authorList>
    </citation>
    <scope>NUCLEOTIDE SEQUENCE [LARGE SCALE GENOMIC DNA]</scope>
</reference>
<evidence type="ECO:0000256" key="7">
    <source>
        <dbReference type="SAM" id="MobiDB-lite"/>
    </source>
</evidence>
<dbReference type="InterPro" id="IPR036322">
    <property type="entry name" value="WD40_repeat_dom_sf"/>
</dbReference>
<feature type="compositionally biased region" description="Basic and acidic residues" evidence="7">
    <location>
        <begin position="161"/>
        <end position="181"/>
    </location>
</feature>
<protein>
    <submittedName>
        <fullName evidence="8">Uncharacterized protein</fullName>
    </submittedName>
</protein>
<dbReference type="InterPro" id="IPR025956">
    <property type="entry name" value="DYNC1I1/DYNC1I2"/>
</dbReference>
<feature type="compositionally biased region" description="Basic and acidic residues" evidence="7">
    <location>
        <begin position="1"/>
        <end position="53"/>
    </location>
</feature>
<dbReference type="PANTHER" id="PTHR12442">
    <property type="entry name" value="DYNEIN INTERMEDIATE CHAIN"/>
    <property type="match status" value="1"/>
</dbReference>
<keyword evidence="5" id="KW-0677">Repeat</keyword>
<evidence type="ECO:0000256" key="5">
    <source>
        <dbReference type="ARBA" id="ARBA00022737"/>
    </source>
</evidence>
<evidence type="ECO:0000256" key="3">
    <source>
        <dbReference type="ARBA" id="ARBA00022490"/>
    </source>
</evidence>
<accession>E4WYM9</accession>
<dbReference type="SUPFAM" id="SSF50978">
    <property type="entry name" value="WD40 repeat-like"/>
    <property type="match status" value="1"/>
</dbReference>
<gene>
    <name evidence="8" type="ORF">GSOID_T00013567001</name>
</gene>